<dbReference type="PROSITE" id="PS50005">
    <property type="entry name" value="TPR"/>
    <property type="match status" value="2"/>
</dbReference>
<dbReference type="InterPro" id="IPR013201">
    <property type="entry name" value="Prot_inhib_I29"/>
</dbReference>
<dbReference type="EMBL" id="CAJOBP010000351">
    <property type="protein sequence ID" value="CAF4166164.1"/>
    <property type="molecule type" value="Genomic_DNA"/>
</dbReference>
<sequence>MLAKCLFGMGNVHLARKELDDTLSYVGGSLAIREEEAKPRNDFDIAACVDNMGNTYYEKGDMTRALQCANRAVELLRTNINGDRRFAAALHNLGVLHQINGDLVKARKYFEEAVAYLQDSTHPYLASDPSLEWNKFKRDYNKQYATTAEEAQRRNVFTENVNRMRTYQKTHPDASFTMAISHLTDRRIEELVSRSTSFSKLRPISVENSIQLKVIPESLDWRTKGVVTPARDEGLVGEIITAIVSTELAETLHAINTKNLIRGSVGRTFDCCPQPIDAFDCIKNMSGICRETDYPTALGTCEPNKCKPFSTFDKINRLTPGDEETMLSWIQDSTLWAELDAMGGAFPDYKGGIYDDNRCSKDTPDHVLQIVGYGTEEGKPYWICKNSWGLNWGESGYIRIARGKNTCGIAQVVVQVADTKKSSATLLNTLGSIFTILNALIIYRKSIIDY</sequence>
<keyword evidence="2" id="KW-0802">TPR repeat</keyword>
<dbReference type="Proteomes" id="UP000663873">
    <property type="component" value="Unassembled WGS sequence"/>
</dbReference>
<feature type="repeat" description="TPR" evidence="2">
    <location>
        <begin position="87"/>
        <end position="120"/>
    </location>
</feature>
<dbReference type="EMBL" id="CAJNXB010003887">
    <property type="protein sequence ID" value="CAF3344653.1"/>
    <property type="molecule type" value="Genomic_DNA"/>
</dbReference>
<dbReference type="PROSITE" id="PS00640">
    <property type="entry name" value="THIOL_PROTEASE_ASN"/>
    <property type="match status" value="1"/>
</dbReference>
<organism evidence="7 8">
    <name type="scientific">Rotaria socialis</name>
    <dbReference type="NCBI Taxonomy" id="392032"/>
    <lineage>
        <taxon>Eukaryota</taxon>
        <taxon>Metazoa</taxon>
        <taxon>Spiralia</taxon>
        <taxon>Gnathifera</taxon>
        <taxon>Rotifera</taxon>
        <taxon>Eurotatoria</taxon>
        <taxon>Bdelloidea</taxon>
        <taxon>Philodinida</taxon>
        <taxon>Philodinidae</taxon>
        <taxon>Rotaria</taxon>
    </lineage>
</organism>
<dbReference type="InterPro" id="IPR039417">
    <property type="entry name" value="Peptidase_C1A_papain-like"/>
</dbReference>
<dbReference type="InterPro" id="IPR019734">
    <property type="entry name" value="TPR_rpt"/>
</dbReference>
<protein>
    <submittedName>
        <fullName evidence="7">Uncharacterized protein</fullName>
    </submittedName>
</protein>
<feature type="domain" description="Peptidase C1A papain C-terminal" evidence="3">
    <location>
        <begin position="215"/>
        <end position="417"/>
    </location>
</feature>
<dbReference type="InterPro" id="IPR000668">
    <property type="entry name" value="Peptidase_C1A_C"/>
</dbReference>
<dbReference type="Gene3D" id="1.25.40.10">
    <property type="entry name" value="Tetratricopeptide repeat domain"/>
    <property type="match status" value="1"/>
</dbReference>
<evidence type="ECO:0000313" key="9">
    <source>
        <dbReference type="Proteomes" id="UP000663873"/>
    </source>
</evidence>
<dbReference type="Pfam" id="PF13424">
    <property type="entry name" value="TPR_12"/>
    <property type="match status" value="1"/>
</dbReference>
<dbReference type="SMART" id="SM00645">
    <property type="entry name" value="Pept_C1"/>
    <property type="match status" value="1"/>
</dbReference>
<evidence type="ECO:0000313" key="7">
    <source>
        <dbReference type="EMBL" id="CAF4275729.1"/>
    </source>
</evidence>
<accession>A0A820G9F3</accession>
<dbReference type="AlphaFoldDB" id="A0A820G9F3"/>
<keyword evidence="9" id="KW-1185">Reference proteome</keyword>
<comment type="similarity">
    <text evidence="1">Belongs to the peptidase C1 family.</text>
</comment>
<dbReference type="SUPFAM" id="SSF54001">
    <property type="entry name" value="Cysteine proteinases"/>
    <property type="match status" value="1"/>
</dbReference>
<dbReference type="Gene3D" id="3.90.70.10">
    <property type="entry name" value="Cysteine proteinases"/>
    <property type="match status" value="1"/>
</dbReference>
<dbReference type="SMART" id="SM00028">
    <property type="entry name" value="TPR"/>
    <property type="match status" value="3"/>
</dbReference>
<dbReference type="SUPFAM" id="SSF48452">
    <property type="entry name" value="TPR-like"/>
    <property type="match status" value="1"/>
</dbReference>
<dbReference type="InterPro" id="IPR038765">
    <property type="entry name" value="Papain-like_cys_pep_sf"/>
</dbReference>
<reference evidence="7" key="1">
    <citation type="submission" date="2021-02" db="EMBL/GenBank/DDBJ databases">
        <authorList>
            <person name="Nowell W R."/>
        </authorList>
    </citation>
    <scope>NUCLEOTIDE SEQUENCE</scope>
</reference>
<dbReference type="InterPro" id="IPR025661">
    <property type="entry name" value="Pept_asp_AS"/>
</dbReference>
<evidence type="ECO:0000259" key="4">
    <source>
        <dbReference type="SMART" id="SM00848"/>
    </source>
</evidence>
<dbReference type="Proteomes" id="UP000663851">
    <property type="component" value="Unassembled WGS sequence"/>
</dbReference>
<evidence type="ECO:0000259" key="3">
    <source>
        <dbReference type="SMART" id="SM00645"/>
    </source>
</evidence>
<dbReference type="GO" id="GO:0006508">
    <property type="term" value="P:proteolysis"/>
    <property type="evidence" value="ECO:0007669"/>
    <property type="project" value="InterPro"/>
</dbReference>
<dbReference type="CDD" id="cd02248">
    <property type="entry name" value="Peptidase_C1A"/>
    <property type="match status" value="1"/>
</dbReference>
<name>A0A820G9F3_9BILA</name>
<dbReference type="GO" id="GO:0008234">
    <property type="term" value="F:cysteine-type peptidase activity"/>
    <property type="evidence" value="ECO:0007669"/>
    <property type="project" value="InterPro"/>
</dbReference>
<dbReference type="PANTHER" id="PTHR12411">
    <property type="entry name" value="CYSTEINE PROTEASE FAMILY C1-RELATED"/>
    <property type="match status" value="1"/>
</dbReference>
<comment type="caution">
    <text evidence="7">The sequence shown here is derived from an EMBL/GenBank/DDBJ whole genome shotgun (WGS) entry which is preliminary data.</text>
</comment>
<dbReference type="Proteomes" id="UP000663825">
    <property type="component" value="Unassembled WGS sequence"/>
</dbReference>
<proteinExistence type="inferred from homology"/>
<dbReference type="OrthoDB" id="190265at2759"/>
<feature type="repeat" description="TPR" evidence="2">
    <location>
        <begin position="46"/>
        <end position="79"/>
    </location>
</feature>
<dbReference type="SMART" id="SM00848">
    <property type="entry name" value="Inhibitor_I29"/>
    <property type="match status" value="1"/>
</dbReference>
<feature type="domain" description="Cathepsin propeptide inhibitor" evidence="4">
    <location>
        <begin position="133"/>
        <end position="191"/>
    </location>
</feature>
<evidence type="ECO:0000313" key="6">
    <source>
        <dbReference type="EMBL" id="CAF4166164.1"/>
    </source>
</evidence>
<dbReference type="InterPro" id="IPR011990">
    <property type="entry name" value="TPR-like_helical_dom_sf"/>
</dbReference>
<evidence type="ECO:0000313" key="8">
    <source>
        <dbReference type="Proteomes" id="UP000663851"/>
    </source>
</evidence>
<dbReference type="Pfam" id="PF08246">
    <property type="entry name" value="Inhibitor_I29"/>
    <property type="match status" value="1"/>
</dbReference>
<dbReference type="EMBL" id="CAJOBO010000705">
    <property type="protein sequence ID" value="CAF4275729.1"/>
    <property type="molecule type" value="Genomic_DNA"/>
</dbReference>
<evidence type="ECO:0000256" key="1">
    <source>
        <dbReference type="ARBA" id="ARBA00008455"/>
    </source>
</evidence>
<dbReference type="InterPro" id="IPR013128">
    <property type="entry name" value="Peptidase_C1A"/>
</dbReference>
<dbReference type="Pfam" id="PF00112">
    <property type="entry name" value="Peptidase_C1"/>
    <property type="match status" value="1"/>
</dbReference>
<evidence type="ECO:0000313" key="5">
    <source>
        <dbReference type="EMBL" id="CAF3344653.1"/>
    </source>
</evidence>
<evidence type="ECO:0000256" key="2">
    <source>
        <dbReference type="PROSITE-ProRule" id="PRU00339"/>
    </source>
</evidence>
<gene>
    <name evidence="7" type="ORF">HFQ381_LOCUS11953</name>
    <name evidence="5" type="ORF">TIS948_LOCUS22702</name>
    <name evidence="6" type="ORF">UJA718_LOCUS4389</name>
</gene>